<dbReference type="eggNOG" id="COG1335">
    <property type="taxonomic scope" value="Bacteria"/>
</dbReference>
<dbReference type="PANTHER" id="PTHR11080">
    <property type="entry name" value="PYRAZINAMIDASE/NICOTINAMIDASE"/>
    <property type="match status" value="1"/>
</dbReference>
<evidence type="ECO:0000259" key="8">
    <source>
        <dbReference type="Pfam" id="PF00857"/>
    </source>
</evidence>
<dbReference type="RefSeq" id="WP_013882619.1">
    <property type="nucleotide sequence ID" value="NC_015671.1"/>
</dbReference>
<accession>F8A6N6</accession>
<dbReference type="GO" id="GO:0008936">
    <property type="term" value="F:nicotinamidase activity"/>
    <property type="evidence" value="ECO:0007669"/>
    <property type="project" value="UniProtKB-EC"/>
</dbReference>
<dbReference type="Gene3D" id="3.40.50.850">
    <property type="entry name" value="Isochorismatase-like"/>
    <property type="match status" value="1"/>
</dbReference>
<feature type="domain" description="Isochorismatase-like" evidence="8">
    <location>
        <begin position="6"/>
        <end position="191"/>
    </location>
</feature>
<sequence length="203" mass="20946">MGGRRALLVVDVQPTFCEGGALPVPGGNAVAERIARHAAAHRDRYDLVVTTQDWHVDPGGHFSELPDFVDTWPPHGVAGTAEAELHPALSELGPDVSVKKGEFAAAYSGFEGVDGEGRALATILREREVTDVDVVGIAESHCVRATALDALGLGLATRVLTDLTVPVTPEQGAAAREELAAAGAALVSSADAFGDDPGPAQGR</sequence>
<dbReference type="InterPro" id="IPR036380">
    <property type="entry name" value="Isochorismatase-like_sf"/>
</dbReference>
<evidence type="ECO:0000256" key="5">
    <source>
        <dbReference type="ARBA" id="ARBA00037900"/>
    </source>
</evidence>
<comment type="pathway">
    <text evidence="5">Cofactor biosynthesis; nicotinate biosynthesis; nicotinate from nicotinamide: step 1/1.</text>
</comment>
<name>F8A6N6_CELGA</name>
<protein>
    <recommendedName>
        <fullName evidence="6">nicotinamidase</fullName>
        <ecNumber evidence="6">3.5.1.19</ecNumber>
    </recommendedName>
    <alternativeName>
        <fullName evidence="7">Nicotinamide deamidase</fullName>
    </alternativeName>
</protein>
<dbReference type="KEGG" id="cga:Celgi_0576"/>
<dbReference type="Pfam" id="PF00857">
    <property type="entry name" value="Isochorismatase"/>
    <property type="match status" value="1"/>
</dbReference>
<evidence type="ECO:0000256" key="4">
    <source>
        <dbReference type="ARBA" id="ARBA00022801"/>
    </source>
</evidence>
<comment type="similarity">
    <text evidence="1">Belongs to the isochorismatase family.</text>
</comment>
<dbReference type="GO" id="GO:0046872">
    <property type="term" value="F:metal ion binding"/>
    <property type="evidence" value="ECO:0007669"/>
    <property type="project" value="UniProtKB-KW"/>
</dbReference>
<evidence type="ECO:0000313" key="10">
    <source>
        <dbReference type="Proteomes" id="UP000000485"/>
    </source>
</evidence>
<keyword evidence="2" id="KW-0662">Pyridine nucleotide biosynthesis</keyword>
<evidence type="ECO:0000256" key="7">
    <source>
        <dbReference type="ARBA" id="ARBA00043224"/>
    </source>
</evidence>
<dbReference type="EC" id="3.5.1.19" evidence="6"/>
<dbReference type="EMBL" id="CP002665">
    <property type="protein sequence ID" value="AEI11096.1"/>
    <property type="molecule type" value="Genomic_DNA"/>
</dbReference>
<dbReference type="SUPFAM" id="SSF52499">
    <property type="entry name" value="Isochorismatase-like hydrolases"/>
    <property type="match status" value="1"/>
</dbReference>
<proteinExistence type="inferred from homology"/>
<evidence type="ECO:0000256" key="2">
    <source>
        <dbReference type="ARBA" id="ARBA00022642"/>
    </source>
</evidence>
<evidence type="ECO:0000256" key="3">
    <source>
        <dbReference type="ARBA" id="ARBA00022723"/>
    </source>
</evidence>
<evidence type="ECO:0000256" key="1">
    <source>
        <dbReference type="ARBA" id="ARBA00006336"/>
    </source>
</evidence>
<dbReference type="InterPro" id="IPR052347">
    <property type="entry name" value="Isochorismatase_Nicotinamidase"/>
</dbReference>
<keyword evidence="4 9" id="KW-0378">Hydrolase</keyword>
<dbReference type="AlphaFoldDB" id="F8A6N6"/>
<evidence type="ECO:0000256" key="6">
    <source>
        <dbReference type="ARBA" id="ARBA00039017"/>
    </source>
</evidence>
<keyword evidence="10" id="KW-1185">Reference proteome</keyword>
<dbReference type="Proteomes" id="UP000000485">
    <property type="component" value="Chromosome"/>
</dbReference>
<dbReference type="OrthoDB" id="9791276at2"/>
<dbReference type="PANTHER" id="PTHR11080:SF2">
    <property type="entry name" value="LD05707P"/>
    <property type="match status" value="1"/>
</dbReference>
<dbReference type="GO" id="GO:0019363">
    <property type="term" value="P:pyridine nucleotide biosynthetic process"/>
    <property type="evidence" value="ECO:0007669"/>
    <property type="project" value="UniProtKB-KW"/>
</dbReference>
<gene>
    <name evidence="9" type="ordered locus">Celgi_0576</name>
</gene>
<reference evidence="10" key="1">
    <citation type="submission" date="2011-04" db="EMBL/GenBank/DDBJ databases">
        <title>Complete sequence of Cellvibrio gilvus ATCC 13127.</title>
        <authorList>
            <person name="Lucas S."/>
            <person name="Han J."/>
            <person name="Lapidus A."/>
            <person name="Cheng J.-F."/>
            <person name="Goodwin L."/>
            <person name="Pitluck S."/>
            <person name="Peters L."/>
            <person name="Munk A."/>
            <person name="Detter J.C."/>
            <person name="Han C."/>
            <person name="Tapia R."/>
            <person name="Land M."/>
            <person name="Hauser L."/>
            <person name="Kyrpides N."/>
            <person name="Ivanova N."/>
            <person name="Ovchinnikova G."/>
            <person name="Pagani I."/>
            <person name="Mead D."/>
            <person name="Brumm P."/>
            <person name="Woyke T."/>
        </authorList>
    </citation>
    <scope>NUCLEOTIDE SEQUENCE [LARGE SCALE GENOMIC DNA]</scope>
    <source>
        <strain evidence="10">ATCC 13127 / NRRL B-14078</strain>
    </source>
</reference>
<dbReference type="InterPro" id="IPR000868">
    <property type="entry name" value="Isochorismatase-like_dom"/>
</dbReference>
<dbReference type="STRING" id="593907.Celgi_0576"/>
<evidence type="ECO:0000313" key="9">
    <source>
        <dbReference type="EMBL" id="AEI11096.1"/>
    </source>
</evidence>
<dbReference type="HOGENOM" id="CLU_068979_13_2_11"/>
<organism evidence="9 10">
    <name type="scientific">Cellulomonas gilvus (strain ATCC 13127 / NRRL B-14078)</name>
    <name type="common">Cellvibrio gilvus</name>
    <dbReference type="NCBI Taxonomy" id="593907"/>
    <lineage>
        <taxon>Bacteria</taxon>
        <taxon>Bacillati</taxon>
        <taxon>Actinomycetota</taxon>
        <taxon>Actinomycetes</taxon>
        <taxon>Micrococcales</taxon>
        <taxon>Cellulomonadaceae</taxon>
        <taxon>Cellulomonas</taxon>
    </lineage>
</organism>
<keyword evidence="3" id="KW-0479">Metal-binding</keyword>